<dbReference type="EMBL" id="LKAJ01000001">
    <property type="protein sequence ID" value="KRG22738.1"/>
    <property type="molecule type" value="Genomic_DNA"/>
</dbReference>
<dbReference type="EMBL" id="LKAJ02000001">
    <property type="protein sequence ID" value="MCS5711900.1"/>
    <property type="molecule type" value="Genomic_DNA"/>
</dbReference>
<proteinExistence type="predicted"/>
<accession>A0A0Q9YYA3</accession>
<comment type="caution">
    <text evidence="1">The sequence shown here is derived from an EMBL/GenBank/DDBJ whole genome shotgun (WGS) entry which is preliminary data.</text>
</comment>
<gene>
    <name evidence="1" type="ORF">HT99x_00279</name>
    <name evidence="2" type="ORF">HT99x_010690</name>
</gene>
<reference evidence="1" key="1">
    <citation type="submission" date="2015-09" db="EMBL/GenBank/DDBJ databases">
        <title>Draft Genome Sequences of Two Novel Amoeba-resistant Intranuclear Bacteria, Candidatus Berkiella cookevillensis and Candidatus Berkiella aquae.</title>
        <authorList>
            <person name="Mehari Y.T."/>
            <person name="Arivett B.A."/>
            <person name="Farone A.L."/>
            <person name="Gunderson J.H."/>
            <person name="Farone M.B."/>
        </authorList>
    </citation>
    <scope>NUCLEOTIDE SEQUENCE [LARGE SCALE GENOMIC DNA]</scope>
    <source>
        <strain evidence="1">HT99</strain>
    </source>
</reference>
<reference evidence="2" key="3">
    <citation type="submission" date="2021-06" db="EMBL/GenBank/DDBJ databases">
        <title>Genomic Description and Analysis of Intracellular Bacteria, Candidatus Berkiella cookevillensis and Candidatus Berkiella aquae.</title>
        <authorList>
            <person name="Kidane D.T."/>
            <person name="Mehari Y.T."/>
            <person name="Rice F.C."/>
            <person name="Arivett B.A."/>
            <person name="Farone A.L."/>
            <person name="Berk S.G."/>
            <person name="Farone M.B."/>
        </authorList>
    </citation>
    <scope>NUCLEOTIDE SEQUENCE</scope>
    <source>
        <strain evidence="2">HT99</strain>
    </source>
</reference>
<dbReference type="AlphaFoldDB" id="A0A0Q9YYA3"/>
<protein>
    <submittedName>
        <fullName evidence="1">Uncharacterized protein</fullName>
    </submittedName>
</protein>
<name>A0A0Q9YYA3_9GAMM</name>
<evidence type="ECO:0000313" key="1">
    <source>
        <dbReference type="EMBL" id="KRG22738.1"/>
    </source>
</evidence>
<evidence type="ECO:0000313" key="3">
    <source>
        <dbReference type="Proteomes" id="UP000051497"/>
    </source>
</evidence>
<organism evidence="1">
    <name type="scientific">Candidatus Berkiella aquae</name>
    <dbReference type="NCBI Taxonomy" id="295108"/>
    <lineage>
        <taxon>Bacteria</taxon>
        <taxon>Pseudomonadati</taxon>
        <taxon>Pseudomonadota</taxon>
        <taxon>Gammaproteobacteria</taxon>
        <taxon>Candidatus Berkiellales</taxon>
        <taxon>Candidatus Berkiellaceae</taxon>
        <taxon>Candidatus Berkiella</taxon>
    </lineage>
</organism>
<keyword evidence="3" id="KW-1185">Reference proteome</keyword>
<sequence>MEKRRVTYFNADETQFHIENVPYWEDNLRGIYLTLRSIHYMNVPLRGAILLCGYAAKKLIQQFHAYITSSKYFIRKFIVSLGFKMSSLTNSTL</sequence>
<dbReference type="Proteomes" id="UP000051497">
    <property type="component" value="Unassembled WGS sequence"/>
</dbReference>
<dbReference type="RefSeq" id="WP_139016546.1">
    <property type="nucleotide sequence ID" value="NZ_LKAJ02000001.1"/>
</dbReference>
<evidence type="ECO:0000313" key="2">
    <source>
        <dbReference type="EMBL" id="MCS5711900.1"/>
    </source>
</evidence>
<reference evidence="2" key="2">
    <citation type="journal article" date="2016" name="Genome Announc.">
        <title>Draft Genome Sequences of Two Novel Amoeba-Resistant Intranuclear Bacteria, 'Candidatus Berkiella cookevillensis' and 'Candidatus Berkiella aquae'.</title>
        <authorList>
            <person name="Mehari Y.T."/>
            <person name="Arivett B.A."/>
            <person name="Farone A.L."/>
            <person name="Gunderson J.H."/>
            <person name="Farone M.B."/>
        </authorList>
    </citation>
    <scope>NUCLEOTIDE SEQUENCE</scope>
    <source>
        <strain evidence="2">HT99</strain>
    </source>
</reference>